<dbReference type="Proteomes" id="UP001500929">
    <property type="component" value="Unassembled WGS sequence"/>
</dbReference>
<keyword evidence="3" id="KW-1185">Reference proteome</keyword>
<evidence type="ECO:0000313" key="2">
    <source>
        <dbReference type="EMBL" id="GAA2232849.1"/>
    </source>
</evidence>
<organism evidence="2 3">
    <name type="scientific">Herbiconiux moechotypicola</name>
    <dbReference type="NCBI Taxonomy" id="637393"/>
    <lineage>
        <taxon>Bacteria</taxon>
        <taxon>Bacillati</taxon>
        <taxon>Actinomycetota</taxon>
        <taxon>Actinomycetes</taxon>
        <taxon>Micrococcales</taxon>
        <taxon>Microbacteriaceae</taxon>
        <taxon>Herbiconiux</taxon>
    </lineage>
</organism>
<dbReference type="InterPro" id="IPR036457">
    <property type="entry name" value="PPM-type-like_dom_sf"/>
</dbReference>
<dbReference type="EMBL" id="BAAAQY010000004">
    <property type="protein sequence ID" value="GAA2232849.1"/>
    <property type="molecule type" value="Genomic_DNA"/>
</dbReference>
<proteinExistence type="predicted"/>
<feature type="domain" description="PPM-type phosphatase" evidence="1">
    <location>
        <begin position="2"/>
        <end position="79"/>
    </location>
</feature>
<reference evidence="3" key="1">
    <citation type="journal article" date="2019" name="Int. J. Syst. Evol. Microbiol.">
        <title>The Global Catalogue of Microorganisms (GCM) 10K type strain sequencing project: providing services to taxonomists for standard genome sequencing and annotation.</title>
        <authorList>
            <consortium name="The Broad Institute Genomics Platform"/>
            <consortium name="The Broad Institute Genome Sequencing Center for Infectious Disease"/>
            <person name="Wu L."/>
            <person name="Ma J."/>
        </authorList>
    </citation>
    <scope>NUCLEOTIDE SEQUENCE [LARGE SCALE GENOMIC DNA]</scope>
    <source>
        <strain evidence="3">JCM 16117</strain>
    </source>
</reference>
<dbReference type="Pfam" id="PF07228">
    <property type="entry name" value="SpoIIE"/>
    <property type="match status" value="1"/>
</dbReference>
<accession>A0ABP5QDQ8</accession>
<dbReference type="InterPro" id="IPR001932">
    <property type="entry name" value="PPM-type_phosphatase-like_dom"/>
</dbReference>
<name>A0ABP5QDQ8_9MICO</name>
<gene>
    <name evidence="2" type="ORF">GCM10009851_17390</name>
</gene>
<evidence type="ECO:0000313" key="3">
    <source>
        <dbReference type="Proteomes" id="UP001500929"/>
    </source>
</evidence>
<dbReference type="Gene3D" id="3.60.40.10">
    <property type="entry name" value="PPM-type phosphatase domain"/>
    <property type="match status" value="1"/>
</dbReference>
<sequence length="100" mass="10829">MVEFVDAGHGLTLHLGREGTTTRLTSYDMPLGLQAESDGWTVQQVHLEPGDVLLSVTDGVRDAYDSTLASLDRIAEELRVQPAVPAFLDTMTARIAITFG</sequence>
<protein>
    <recommendedName>
        <fullName evidence="1">PPM-type phosphatase domain-containing protein</fullName>
    </recommendedName>
</protein>
<evidence type="ECO:0000259" key="1">
    <source>
        <dbReference type="Pfam" id="PF07228"/>
    </source>
</evidence>
<comment type="caution">
    <text evidence="2">The sequence shown here is derived from an EMBL/GenBank/DDBJ whole genome shotgun (WGS) entry which is preliminary data.</text>
</comment>